<dbReference type="InterPro" id="IPR009926">
    <property type="entry name" value="T3SS_YcgR_PilZN"/>
</dbReference>
<comment type="caution">
    <text evidence="3">The sequence shown here is derived from an EMBL/GenBank/DDBJ whole genome shotgun (WGS) entry which is preliminary data.</text>
</comment>
<dbReference type="Proteomes" id="UP001057753">
    <property type="component" value="Unassembled WGS sequence"/>
</dbReference>
<feature type="domain" description="PilZ" evidence="1">
    <location>
        <begin position="99"/>
        <end position="207"/>
    </location>
</feature>
<dbReference type="GO" id="GO:0035438">
    <property type="term" value="F:cyclic-di-GMP binding"/>
    <property type="evidence" value="ECO:0007669"/>
    <property type="project" value="InterPro"/>
</dbReference>
<dbReference type="SUPFAM" id="SSF141371">
    <property type="entry name" value="PilZ domain-like"/>
    <property type="match status" value="2"/>
</dbReference>
<organism evidence="3 4">
    <name type="scientific">Salipaludibacillus agaradhaerens</name>
    <name type="common">Bacillus agaradhaerens</name>
    <dbReference type="NCBI Taxonomy" id="76935"/>
    <lineage>
        <taxon>Bacteria</taxon>
        <taxon>Bacillati</taxon>
        <taxon>Bacillota</taxon>
        <taxon>Bacilli</taxon>
        <taxon>Bacillales</taxon>
        <taxon>Bacillaceae</taxon>
    </lineage>
</organism>
<proteinExistence type="predicted"/>
<evidence type="ECO:0000313" key="3">
    <source>
        <dbReference type="EMBL" id="MCR6096539.1"/>
    </source>
</evidence>
<dbReference type="AlphaFoldDB" id="A0A9Q4B1D7"/>
<dbReference type="Pfam" id="PF07238">
    <property type="entry name" value="PilZ"/>
    <property type="match status" value="1"/>
</dbReference>
<evidence type="ECO:0000259" key="1">
    <source>
        <dbReference type="Pfam" id="PF07238"/>
    </source>
</evidence>
<name>A0A9Q4B1D7_SALAG</name>
<dbReference type="RefSeq" id="WP_257821116.1">
    <property type="nucleotide sequence ID" value="NZ_JABXYM010000001.1"/>
</dbReference>
<protein>
    <submittedName>
        <fullName evidence="3">PilZ domain-containing protein</fullName>
    </submittedName>
</protein>
<dbReference type="InterPro" id="IPR009875">
    <property type="entry name" value="PilZ_domain"/>
</dbReference>
<reference evidence="3" key="1">
    <citation type="submission" date="2020-06" db="EMBL/GenBank/DDBJ databases">
        <title>Insight into the genomes of haloalkaliphilic bacilli from Kenyan soda lakes.</title>
        <authorList>
            <person name="Mwirichia R."/>
            <person name="Villamizar G.C."/>
            <person name="Poehlein A."/>
            <person name="Mugweru J."/>
            <person name="Kipnyargis A."/>
            <person name="Kiplimo D."/>
            <person name="Orwa P."/>
            <person name="Daniel R."/>
        </authorList>
    </citation>
    <scope>NUCLEOTIDE SEQUENCE</scope>
    <source>
        <strain evidence="3">B1096_S55</strain>
    </source>
</reference>
<dbReference type="Gene3D" id="2.40.10.220">
    <property type="entry name" value="predicted glycosyltransferase like domains"/>
    <property type="match status" value="1"/>
</dbReference>
<accession>A0A9Q4B1D7</accession>
<evidence type="ECO:0000259" key="2">
    <source>
        <dbReference type="Pfam" id="PF12945"/>
    </source>
</evidence>
<feature type="domain" description="Type III secretion system flagellar brake protein YcgR PilZN" evidence="2">
    <location>
        <begin position="3"/>
        <end position="90"/>
    </location>
</feature>
<sequence length="219" mass="25463">MIKVGETIYLELKEEEGETKRLRSKILDIEDGRLFIDFPVDEVNSKPRYFLEGTQFRAIFLGANHVVYLFETEVLGKAERKVPMLVIKDPGQEQYIKIQRREYVRVDSNVDCAVYSPDNRFEPFTTVTSDLSGGGMALVLPSSHELSPDDHLKTWIALGYQSGETHFIAVKAKFIRAYKEQERDIGSFQFLEIDESDRQKIVRFCFEQQLELKRREKLS</sequence>
<dbReference type="Pfam" id="PF12945">
    <property type="entry name" value="PilZNR"/>
    <property type="match status" value="1"/>
</dbReference>
<dbReference type="EMBL" id="JABXYM010000001">
    <property type="protein sequence ID" value="MCR6096539.1"/>
    <property type="molecule type" value="Genomic_DNA"/>
</dbReference>
<evidence type="ECO:0000313" key="4">
    <source>
        <dbReference type="Proteomes" id="UP001057753"/>
    </source>
</evidence>
<keyword evidence="4" id="KW-1185">Reference proteome</keyword>
<gene>
    <name evidence="3" type="ORF">HXA33_08225</name>
</gene>